<keyword evidence="3" id="KW-1185">Reference proteome</keyword>
<evidence type="ECO:0000313" key="2">
    <source>
        <dbReference type="EMBL" id="CAB9524356.1"/>
    </source>
</evidence>
<feature type="compositionally biased region" description="Basic residues" evidence="1">
    <location>
        <begin position="106"/>
        <end position="119"/>
    </location>
</feature>
<dbReference type="AlphaFoldDB" id="A0A9N8ERV9"/>
<feature type="region of interest" description="Disordered" evidence="1">
    <location>
        <begin position="77"/>
        <end position="119"/>
    </location>
</feature>
<evidence type="ECO:0000313" key="3">
    <source>
        <dbReference type="Proteomes" id="UP001153069"/>
    </source>
</evidence>
<dbReference type="EMBL" id="CAICTM010001525">
    <property type="protein sequence ID" value="CAB9524356.1"/>
    <property type="molecule type" value="Genomic_DNA"/>
</dbReference>
<proteinExistence type="predicted"/>
<gene>
    <name evidence="2" type="ORF">SEMRO_1527_G279880.1</name>
</gene>
<reference evidence="2" key="1">
    <citation type="submission" date="2020-06" db="EMBL/GenBank/DDBJ databases">
        <authorList>
            <consortium name="Plant Systems Biology data submission"/>
        </authorList>
    </citation>
    <scope>NUCLEOTIDE SEQUENCE</scope>
    <source>
        <strain evidence="2">D6</strain>
    </source>
</reference>
<name>A0A9N8ERV9_9STRA</name>
<organism evidence="2 3">
    <name type="scientific">Seminavis robusta</name>
    <dbReference type="NCBI Taxonomy" id="568900"/>
    <lineage>
        <taxon>Eukaryota</taxon>
        <taxon>Sar</taxon>
        <taxon>Stramenopiles</taxon>
        <taxon>Ochrophyta</taxon>
        <taxon>Bacillariophyta</taxon>
        <taxon>Bacillariophyceae</taxon>
        <taxon>Bacillariophycidae</taxon>
        <taxon>Naviculales</taxon>
        <taxon>Naviculaceae</taxon>
        <taxon>Seminavis</taxon>
    </lineage>
</organism>
<dbReference type="Proteomes" id="UP001153069">
    <property type="component" value="Unassembled WGS sequence"/>
</dbReference>
<protein>
    <submittedName>
        <fullName evidence="2">Uncharacterized protein</fullName>
    </submittedName>
</protein>
<accession>A0A9N8ERV9</accession>
<evidence type="ECO:0000256" key="1">
    <source>
        <dbReference type="SAM" id="MobiDB-lite"/>
    </source>
</evidence>
<comment type="caution">
    <text evidence="2">The sequence shown here is derived from an EMBL/GenBank/DDBJ whole genome shotgun (WGS) entry which is preliminary data.</text>
</comment>
<sequence length="119" mass="13182">MTVADSFKGARRLSARNDEVLSFDVGDDSAKSMEYCQNLAKTLNNTSQLPKACEKYPSVVQGLEKKAADEKSKLNKAFTGMSPGQAQRAKANRLKGVETQAQFQRRMTRSHRMSGSHRA</sequence>